<dbReference type="Proteomes" id="UP000187455">
    <property type="component" value="Unassembled WGS sequence"/>
</dbReference>
<dbReference type="OrthoDB" id="5983572at2759"/>
<accession>A0A1R0H805</accession>
<feature type="transmembrane region" description="Helical" evidence="1">
    <location>
        <begin position="12"/>
        <end position="38"/>
    </location>
</feature>
<dbReference type="AlphaFoldDB" id="A0A1R0H805"/>
<evidence type="ECO:0000313" key="3">
    <source>
        <dbReference type="Proteomes" id="UP000187455"/>
    </source>
</evidence>
<keyword evidence="1" id="KW-0812">Transmembrane</keyword>
<keyword evidence="1" id="KW-1133">Transmembrane helix</keyword>
<evidence type="ECO:0000313" key="2">
    <source>
        <dbReference type="EMBL" id="OLY85246.1"/>
    </source>
</evidence>
<proteinExistence type="predicted"/>
<gene>
    <name evidence="2" type="ORF">AYI68_g571</name>
</gene>
<dbReference type="EMBL" id="LSSL01000173">
    <property type="protein sequence ID" value="OLY85246.1"/>
    <property type="molecule type" value="Genomic_DNA"/>
</dbReference>
<comment type="caution">
    <text evidence="2">The sequence shown here is derived from an EMBL/GenBank/DDBJ whole genome shotgun (WGS) entry which is preliminary data.</text>
</comment>
<evidence type="ECO:0000256" key="1">
    <source>
        <dbReference type="SAM" id="Phobius"/>
    </source>
</evidence>
<reference evidence="2 3" key="1">
    <citation type="journal article" date="2016" name="Mol. Biol. Evol.">
        <title>Genome-Wide Survey of Gut Fungi (Harpellales) Reveals the First Horizontally Transferred Ubiquitin Gene from a Mosquito Host.</title>
        <authorList>
            <person name="Wang Y."/>
            <person name="White M.M."/>
            <person name="Kvist S."/>
            <person name="Moncalvo J.M."/>
        </authorList>
    </citation>
    <scope>NUCLEOTIDE SEQUENCE [LARGE SCALE GENOMIC DNA]</scope>
    <source>
        <strain evidence="2 3">ALG-7-W6</strain>
    </source>
</reference>
<organism evidence="2 3">
    <name type="scientific">Smittium mucronatum</name>
    <dbReference type="NCBI Taxonomy" id="133383"/>
    <lineage>
        <taxon>Eukaryota</taxon>
        <taxon>Fungi</taxon>
        <taxon>Fungi incertae sedis</taxon>
        <taxon>Zoopagomycota</taxon>
        <taxon>Kickxellomycotina</taxon>
        <taxon>Harpellomycetes</taxon>
        <taxon>Harpellales</taxon>
        <taxon>Legeriomycetaceae</taxon>
        <taxon>Smittium</taxon>
    </lineage>
</organism>
<protein>
    <submittedName>
        <fullName evidence="2">Uncharacterized protein</fullName>
    </submittedName>
</protein>
<name>A0A1R0H805_9FUNG</name>
<keyword evidence="1" id="KW-0472">Membrane</keyword>
<sequence length="100" mass="11117">MAIGIGMNSKEIVSVTFGVFGMTVAFFIFVSWVFWVVIFGKTNDFTEWGITNESLLRSTTIRSNSSSQLGSFSDKDVRSQSFNIPAVLRAVALYSCIVWT</sequence>
<keyword evidence="3" id="KW-1185">Reference proteome</keyword>